<dbReference type="PROSITE" id="PS51257">
    <property type="entry name" value="PROKAR_LIPOPROTEIN"/>
    <property type="match status" value="1"/>
</dbReference>
<dbReference type="AlphaFoldDB" id="A0A562BE53"/>
<keyword evidence="6" id="KW-0449">Lipoprotein</keyword>
<keyword evidence="5" id="KW-0998">Cell outer membrane</keyword>
<evidence type="ECO:0000256" key="7">
    <source>
        <dbReference type="SAM" id="MobiDB-lite"/>
    </source>
</evidence>
<dbReference type="Proteomes" id="UP000318141">
    <property type="component" value="Unassembled WGS sequence"/>
</dbReference>
<sequence>MLRRVAIVAAFAATLAMPLLAGCGIRGPLYMPSQPPAPVPPSVPDPGLSKPDVVYSPAGTPADRPASPSDAPAAAPASAPSSR</sequence>
<keyword evidence="3" id="KW-0472">Membrane</keyword>
<evidence type="ECO:0000256" key="3">
    <source>
        <dbReference type="ARBA" id="ARBA00023136"/>
    </source>
</evidence>
<gene>
    <name evidence="9" type="ORF">L602_003000000400</name>
</gene>
<keyword evidence="4" id="KW-0564">Palmitate</keyword>
<name>A0A562BE53_9BURK</name>
<feature type="compositionally biased region" description="Pro residues" evidence="7">
    <location>
        <begin position="33"/>
        <end position="44"/>
    </location>
</feature>
<organism evidence="9 10">
    <name type="scientific">Cupriavidus gilardii J11</name>
    <dbReference type="NCBI Taxonomy" id="936133"/>
    <lineage>
        <taxon>Bacteria</taxon>
        <taxon>Pseudomonadati</taxon>
        <taxon>Pseudomonadota</taxon>
        <taxon>Betaproteobacteria</taxon>
        <taxon>Burkholderiales</taxon>
        <taxon>Burkholderiaceae</taxon>
        <taxon>Cupriavidus</taxon>
    </lineage>
</organism>
<evidence type="ECO:0000256" key="2">
    <source>
        <dbReference type="ARBA" id="ARBA00022729"/>
    </source>
</evidence>
<evidence type="ECO:0000256" key="6">
    <source>
        <dbReference type="ARBA" id="ARBA00023288"/>
    </source>
</evidence>
<keyword evidence="10" id="KW-1185">Reference proteome</keyword>
<dbReference type="InterPro" id="IPR032831">
    <property type="entry name" value="LptM_cons"/>
</dbReference>
<evidence type="ECO:0000256" key="5">
    <source>
        <dbReference type="ARBA" id="ARBA00023237"/>
    </source>
</evidence>
<feature type="compositionally biased region" description="Low complexity" evidence="7">
    <location>
        <begin position="61"/>
        <end position="83"/>
    </location>
</feature>
<evidence type="ECO:0000313" key="9">
    <source>
        <dbReference type="EMBL" id="TWG83467.1"/>
    </source>
</evidence>
<reference evidence="9 10" key="1">
    <citation type="submission" date="2019-07" db="EMBL/GenBank/DDBJ databases">
        <title>Genome sequencing of lignin-degrading bacterial isolates.</title>
        <authorList>
            <person name="Gladden J."/>
        </authorList>
    </citation>
    <scope>NUCLEOTIDE SEQUENCE [LARGE SCALE GENOMIC DNA]</scope>
    <source>
        <strain evidence="9 10">J11</strain>
    </source>
</reference>
<feature type="signal peptide" evidence="8">
    <location>
        <begin position="1"/>
        <end position="21"/>
    </location>
</feature>
<comment type="subcellular location">
    <subcellularLocation>
        <location evidence="1">Cell outer membrane</location>
        <topology evidence="1">Lipid-anchor</topology>
    </subcellularLocation>
</comment>
<dbReference type="EMBL" id="VLJN01000024">
    <property type="protein sequence ID" value="TWG83467.1"/>
    <property type="molecule type" value="Genomic_DNA"/>
</dbReference>
<keyword evidence="2 8" id="KW-0732">Signal</keyword>
<evidence type="ECO:0000313" key="10">
    <source>
        <dbReference type="Proteomes" id="UP000318141"/>
    </source>
</evidence>
<protein>
    <submittedName>
        <fullName evidence="9">Diaminopimelate decarboxylase</fullName>
    </submittedName>
</protein>
<accession>A0A562BE53</accession>
<dbReference type="NCBIfam" id="NF047847">
    <property type="entry name" value="SS_mature_LptM"/>
    <property type="match status" value="1"/>
</dbReference>
<feature type="chain" id="PRO_5021817276" evidence="8">
    <location>
        <begin position="22"/>
        <end position="83"/>
    </location>
</feature>
<evidence type="ECO:0000256" key="1">
    <source>
        <dbReference type="ARBA" id="ARBA00004459"/>
    </source>
</evidence>
<feature type="region of interest" description="Disordered" evidence="7">
    <location>
        <begin position="30"/>
        <end position="83"/>
    </location>
</feature>
<proteinExistence type="predicted"/>
<evidence type="ECO:0000256" key="4">
    <source>
        <dbReference type="ARBA" id="ARBA00023139"/>
    </source>
</evidence>
<comment type="caution">
    <text evidence="9">The sequence shown here is derived from an EMBL/GenBank/DDBJ whole genome shotgun (WGS) entry which is preliminary data.</text>
</comment>
<evidence type="ECO:0000256" key="8">
    <source>
        <dbReference type="SAM" id="SignalP"/>
    </source>
</evidence>